<evidence type="ECO:0000313" key="1">
    <source>
        <dbReference type="EMBL" id="JAH04302.1"/>
    </source>
</evidence>
<sequence>MLRVDGLLDNIFYTLEVY</sequence>
<proteinExistence type="predicted"/>
<name>A0A0E9PJ59_ANGAN</name>
<reference evidence="1" key="2">
    <citation type="journal article" date="2015" name="Fish Shellfish Immunol.">
        <title>Early steps in the European eel (Anguilla anguilla)-Vibrio vulnificus interaction in the gills: Role of the RtxA13 toxin.</title>
        <authorList>
            <person name="Callol A."/>
            <person name="Pajuelo D."/>
            <person name="Ebbesson L."/>
            <person name="Teles M."/>
            <person name="MacKenzie S."/>
            <person name="Amaro C."/>
        </authorList>
    </citation>
    <scope>NUCLEOTIDE SEQUENCE</scope>
</reference>
<organism evidence="1">
    <name type="scientific">Anguilla anguilla</name>
    <name type="common">European freshwater eel</name>
    <name type="synonym">Muraena anguilla</name>
    <dbReference type="NCBI Taxonomy" id="7936"/>
    <lineage>
        <taxon>Eukaryota</taxon>
        <taxon>Metazoa</taxon>
        <taxon>Chordata</taxon>
        <taxon>Craniata</taxon>
        <taxon>Vertebrata</taxon>
        <taxon>Euteleostomi</taxon>
        <taxon>Actinopterygii</taxon>
        <taxon>Neopterygii</taxon>
        <taxon>Teleostei</taxon>
        <taxon>Anguilliformes</taxon>
        <taxon>Anguillidae</taxon>
        <taxon>Anguilla</taxon>
    </lineage>
</organism>
<protein>
    <submittedName>
        <fullName evidence="1">Uncharacterized protein</fullName>
    </submittedName>
</protein>
<reference evidence="1" key="1">
    <citation type="submission" date="2014-11" db="EMBL/GenBank/DDBJ databases">
        <authorList>
            <person name="Amaro Gonzalez C."/>
        </authorList>
    </citation>
    <scope>NUCLEOTIDE SEQUENCE</scope>
</reference>
<accession>A0A0E9PJ59</accession>
<dbReference type="EMBL" id="GBXM01104275">
    <property type="protein sequence ID" value="JAH04302.1"/>
    <property type="molecule type" value="Transcribed_RNA"/>
</dbReference>
<dbReference type="AlphaFoldDB" id="A0A0E9PJ59"/>